<protein>
    <submittedName>
        <fullName evidence="2">Uncharacterized protein</fullName>
    </submittedName>
</protein>
<dbReference type="AlphaFoldDB" id="A0A914UNQ4"/>
<organism evidence="1 2">
    <name type="scientific">Plectus sambesii</name>
    <dbReference type="NCBI Taxonomy" id="2011161"/>
    <lineage>
        <taxon>Eukaryota</taxon>
        <taxon>Metazoa</taxon>
        <taxon>Ecdysozoa</taxon>
        <taxon>Nematoda</taxon>
        <taxon>Chromadorea</taxon>
        <taxon>Plectida</taxon>
        <taxon>Plectina</taxon>
        <taxon>Plectoidea</taxon>
        <taxon>Plectidae</taxon>
        <taxon>Plectus</taxon>
    </lineage>
</organism>
<evidence type="ECO:0000313" key="2">
    <source>
        <dbReference type="WBParaSite" id="PSAMB.scaffold11417size3361.g34117.t1"/>
    </source>
</evidence>
<accession>A0A914UNQ4</accession>
<sequence>MSLFGERNAEDKVAEKVRDAADWTADRVGEARDRADVEDHSLLETVKEKIGNAVEYTKECAQSAKETLLGETGSAPVPERNARVAYPRENTTQHTEIFQEIRDNNEDSSLPHAHDY</sequence>
<dbReference type="WBParaSite" id="PSAMB.scaffold11417size3361.g34117.t1">
    <property type="protein sequence ID" value="PSAMB.scaffold11417size3361.g34117.t1"/>
    <property type="gene ID" value="PSAMB.scaffold11417size3361.g34117"/>
</dbReference>
<name>A0A914UNQ4_9BILA</name>
<reference evidence="2" key="1">
    <citation type="submission" date="2022-11" db="UniProtKB">
        <authorList>
            <consortium name="WormBaseParasite"/>
        </authorList>
    </citation>
    <scope>IDENTIFICATION</scope>
</reference>
<proteinExistence type="predicted"/>
<dbReference type="Gene3D" id="6.10.140.1430">
    <property type="match status" value="1"/>
</dbReference>
<evidence type="ECO:0000313" key="1">
    <source>
        <dbReference type="Proteomes" id="UP000887566"/>
    </source>
</evidence>
<dbReference type="Proteomes" id="UP000887566">
    <property type="component" value="Unplaced"/>
</dbReference>
<keyword evidence="1" id="KW-1185">Reference proteome</keyword>